<feature type="transmembrane region" description="Helical" evidence="1">
    <location>
        <begin position="73"/>
        <end position="92"/>
    </location>
</feature>
<dbReference type="OrthoDB" id="5518745at2"/>
<dbReference type="RefSeq" id="WP_143131367.1">
    <property type="nucleotide sequence ID" value="NZ_FZOT01000016.1"/>
</dbReference>
<gene>
    <name evidence="2" type="ORF">SAMN06265795_11667</name>
</gene>
<keyword evidence="1" id="KW-0812">Transmembrane</keyword>
<keyword evidence="3" id="KW-1185">Reference proteome</keyword>
<keyword evidence="1" id="KW-0472">Membrane</keyword>
<evidence type="ECO:0000256" key="1">
    <source>
        <dbReference type="SAM" id="Phobius"/>
    </source>
</evidence>
<accession>A0A239KMC6</accession>
<dbReference type="EMBL" id="FZOT01000016">
    <property type="protein sequence ID" value="SNT18848.1"/>
    <property type="molecule type" value="Genomic_DNA"/>
</dbReference>
<feature type="transmembrane region" description="Helical" evidence="1">
    <location>
        <begin position="104"/>
        <end position="124"/>
    </location>
</feature>
<reference evidence="2 3" key="1">
    <citation type="submission" date="2017-06" db="EMBL/GenBank/DDBJ databases">
        <authorList>
            <person name="Kim H.J."/>
            <person name="Triplett B.A."/>
        </authorList>
    </citation>
    <scope>NUCLEOTIDE SEQUENCE [LARGE SCALE GENOMIC DNA]</scope>
    <source>
        <strain evidence="2 3">U15</strain>
    </source>
</reference>
<feature type="transmembrane region" description="Helical" evidence="1">
    <location>
        <begin position="42"/>
        <end position="61"/>
    </location>
</feature>
<evidence type="ECO:0000313" key="2">
    <source>
        <dbReference type="EMBL" id="SNT18848.1"/>
    </source>
</evidence>
<evidence type="ECO:0000313" key="3">
    <source>
        <dbReference type="Proteomes" id="UP000198284"/>
    </source>
</evidence>
<dbReference type="Proteomes" id="UP000198284">
    <property type="component" value="Unassembled WGS sequence"/>
</dbReference>
<sequence length="130" mass="14220">MRWRRAVLAWLLIAAAESVHGTLRRLFLEPMMGDLPARQLSVATGSLIILLIACLCIRWIGARTLPLQIGTGLLWAGLMLAFEFGLGLALGYDRARILSDYDPARGGFLAVGIAFMVMSPVLAARLRHFG</sequence>
<protein>
    <submittedName>
        <fullName evidence="2">Uncharacterized protein</fullName>
    </submittedName>
</protein>
<proteinExistence type="predicted"/>
<organism evidence="2 3">
    <name type="scientific">Noviherbaspirillum humi</name>
    <dbReference type="NCBI Taxonomy" id="1688639"/>
    <lineage>
        <taxon>Bacteria</taxon>
        <taxon>Pseudomonadati</taxon>
        <taxon>Pseudomonadota</taxon>
        <taxon>Betaproteobacteria</taxon>
        <taxon>Burkholderiales</taxon>
        <taxon>Oxalobacteraceae</taxon>
        <taxon>Noviherbaspirillum</taxon>
    </lineage>
</organism>
<dbReference type="AlphaFoldDB" id="A0A239KMC6"/>
<name>A0A239KMC6_9BURK</name>
<keyword evidence="1" id="KW-1133">Transmembrane helix</keyword>